<reference evidence="7 8" key="1">
    <citation type="submission" date="2016-10" db="EMBL/GenBank/DDBJ databases">
        <authorList>
            <person name="de Groot N.N."/>
        </authorList>
    </citation>
    <scope>NUCLEOTIDE SEQUENCE [LARGE SCALE GENOMIC DNA]</scope>
    <source>
        <strain evidence="7 8">CGMCC 1.8925</strain>
    </source>
</reference>
<dbReference type="RefSeq" id="WP_090740962.1">
    <property type="nucleotide sequence ID" value="NZ_FMVT01000003.1"/>
</dbReference>
<dbReference type="EMBL" id="FMVT01000003">
    <property type="protein sequence ID" value="SCY24453.1"/>
    <property type="molecule type" value="Genomic_DNA"/>
</dbReference>
<dbReference type="GO" id="GO:0005509">
    <property type="term" value="F:calcium ion binding"/>
    <property type="evidence" value="ECO:0007669"/>
    <property type="project" value="InterPro"/>
</dbReference>
<dbReference type="STRING" id="336292.SAMN05660710_01028"/>
<dbReference type="PROSITE" id="PS00330">
    <property type="entry name" value="HEMOLYSIN_CALCIUM"/>
    <property type="match status" value="5"/>
</dbReference>
<name>A0A1G5EBR1_9RHOB</name>
<feature type="region of interest" description="Disordered" evidence="5">
    <location>
        <begin position="155"/>
        <end position="218"/>
    </location>
</feature>
<dbReference type="InterPro" id="IPR018511">
    <property type="entry name" value="Hemolysin-typ_Ca-bd_CS"/>
</dbReference>
<dbReference type="OrthoDB" id="7835834at2"/>
<sequence>MMAVVKAYSGVDSFNVDLNFFFRHFYDDYFYDNINLSYQERTYQDVYAVNGYDGWNDLMLFLGGTGLSFDPATQRASGTVTGMFEETYYGESIIDILGISVSAAQVYQAASTASNADDRALMANIFRGNDTINLSNFADRFEGLGGNDLMSGHGGNDTLYGNEGNDTLRGGEGRDRLYGGSGNDRLEGGSGNDRLDGSSGADTLEGGSGNDTMLGGDGNDVLRGGSGIDLITGGLGRDVMTGGLGADRFIFTSPAQSVISATTRDVITDFSRADGDRIDLSGIDANLRASGDQAFRFVGTSGFSGTAGELRYQHVNGVTVVSADLDGDRRADFTLELTGQVRLGGQDFLL</sequence>
<dbReference type="InterPro" id="IPR001343">
    <property type="entry name" value="Hemolysn_Ca-bd"/>
</dbReference>
<evidence type="ECO:0000256" key="4">
    <source>
        <dbReference type="ARBA" id="ARBA00022737"/>
    </source>
</evidence>
<comment type="cofactor">
    <cofactor evidence="1">
        <name>Ca(2+)</name>
        <dbReference type="ChEBI" id="CHEBI:29108"/>
    </cofactor>
</comment>
<evidence type="ECO:0000256" key="2">
    <source>
        <dbReference type="ARBA" id="ARBA00004613"/>
    </source>
</evidence>
<keyword evidence="3" id="KW-0964">Secreted</keyword>
<dbReference type="AlphaFoldDB" id="A0A1G5EBR1"/>
<dbReference type="Proteomes" id="UP000199502">
    <property type="component" value="Unassembled WGS sequence"/>
</dbReference>
<dbReference type="PANTHER" id="PTHR38340:SF1">
    <property type="entry name" value="S-LAYER PROTEIN"/>
    <property type="match status" value="1"/>
</dbReference>
<gene>
    <name evidence="7" type="ORF">SAMN05660710_01028</name>
</gene>
<dbReference type="InterPro" id="IPR050557">
    <property type="entry name" value="RTX_toxin/Mannuronan_C5-epim"/>
</dbReference>
<accession>A0A1G5EBR1</accession>
<dbReference type="SUPFAM" id="SSF51120">
    <property type="entry name" value="beta-Roll"/>
    <property type="match status" value="2"/>
</dbReference>
<evidence type="ECO:0000256" key="1">
    <source>
        <dbReference type="ARBA" id="ARBA00001913"/>
    </source>
</evidence>
<dbReference type="InterPro" id="IPR013858">
    <property type="entry name" value="Peptidase_M10B_C"/>
</dbReference>
<evidence type="ECO:0000259" key="6">
    <source>
        <dbReference type="Pfam" id="PF08548"/>
    </source>
</evidence>
<keyword evidence="8" id="KW-1185">Reference proteome</keyword>
<comment type="subcellular location">
    <subcellularLocation>
        <location evidence="2">Secreted</location>
    </subcellularLocation>
</comment>
<feature type="domain" description="Peptidase M10 serralysin C-terminal" evidence="6">
    <location>
        <begin position="207"/>
        <end position="342"/>
    </location>
</feature>
<dbReference type="PRINTS" id="PR00313">
    <property type="entry name" value="CABNDNGRPT"/>
</dbReference>
<dbReference type="Gene3D" id="2.150.10.10">
    <property type="entry name" value="Serralysin-like metalloprotease, C-terminal"/>
    <property type="match status" value="2"/>
</dbReference>
<proteinExistence type="predicted"/>
<evidence type="ECO:0000313" key="8">
    <source>
        <dbReference type="Proteomes" id="UP000199502"/>
    </source>
</evidence>
<organism evidence="7 8">
    <name type="scientific">Paracoccus tibetensis</name>
    <dbReference type="NCBI Taxonomy" id="336292"/>
    <lineage>
        <taxon>Bacteria</taxon>
        <taxon>Pseudomonadati</taxon>
        <taxon>Pseudomonadota</taxon>
        <taxon>Alphaproteobacteria</taxon>
        <taxon>Rhodobacterales</taxon>
        <taxon>Paracoccaceae</taxon>
        <taxon>Paracoccus</taxon>
    </lineage>
</organism>
<dbReference type="InterPro" id="IPR011049">
    <property type="entry name" value="Serralysin-like_metalloprot_C"/>
</dbReference>
<evidence type="ECO:0000256" key="5">
    <source>
        <dbReference type="SAM" id="MobiDB-lite"/>
    </source>
</evidence>
<protein>
    <submittedName>
        <fullName evidence="7">Type I secretion C-terminal target domain (VC_A0849 subclass)</fullName>
    </submittedName>
</protein>
<keyword evidence="4" id="KW-0677">Repeat</keyword>
<dbReference type="PANTHER" id="PTHR38340">
    <property type="entry name" value="S-LAYER PROTEIN"/>
    <property type="match status" value="1"/>
</dbReference>
<evidence type="ECO:0000313" key="7">
    <source>
        <dbReference type="EMBL" id="SCY24453.1"/>
    </source>
</evidence>
<evidence type="ECO:0000256" key="3">
    <source>
        <dbReference type="ARBA" id="ARBA00022525"/>
    </source>
</evidence>
<dbReference type="Pfam" id="PF08548">
    <property type="entry name" value="Peptidase_M10_C"/>
    <property type="match status" value="1"/>
</dbReference>
<dbReference type="Pfam" id="PF00353">
    <property type="entry name" value="HemolysinCabind"/>
    <property type="match status" value="3"/>
</dbReference>
<dbReference type="GO" id="GO:0005615">
    <property type="term" value="C:extracellular space"/>
    <property type="evidence" value="ECO:0007669"/>
    <property type="project" value="InterPro"/>
</dbReference>